<dbReference type="PIRSF" id="PIRSF018266">
    <property type="entry name" value="FecR"/>
    <property type="match status" value="1"/>
</dbReference>
<keyword evidence="2 5" id="KW-0812">Transmembrane</keyword>
<evidence type="ECO:0000259" key="4">
    <source>
        <dbReference type="Pfam" id="PF16220"/>
    </source>
</evidence>
<dbReference type="OrthoDB" id="1100567at2"/>
<reference evidence="5 6" key="1">
    <citation type="submission" date="2016-04" db="EMBL/GenBank/DDBJ databases">
        <authorList>
            <consortium name="Pathogen Informatics"/>
        </authorList>
    </citation>
    <scope>NUCLEOTIDE SEQUENCE [LARGE SCALE GENOMIC DNA]</scope>
    <source>
        <strain evidence="5 6">H050680373</strain>
    </source>
</reference>
<feature type="domain" description="FecR N-terminal" evidence="4">
    <location>
        <begin position="18"/>
        <end position="62"/>
    </location>
</feature>
<dbReference type="AlphaFoldDB" id="A0A157SCY4"/>
<feature type="compositionally biased region" description="Basic and acidic residues" evidence="1">
    <location>
        <begin position="230"/>
        <end position="247"/>
    </location>
</feature>
<accession>A0A157SCY4</accession>
<evidence type="ECO:0000256" key="2">
    <source>
        <dbReference type="SAM" id="Phobius"/>
    </source>
</evidence>
<gene>
    <name evidence="5" type="primary">fecR2_6</name>
    <name evidence="5" type="ORF">SAMEA3906486_01842</name>
</gene>
<keyword evidence="6" id="KW-1185">Reference proteome</keyword>
<evidence type="ECO:0000256" key="1">
    <source>
        <dbReference type="SAM" id="MobiDB-lite"/>
    </source>
</evidence>
<protein>
    <submittedName>
        <fullName evidence="5">Transmembrane sensor</fullName>
    </submittedName>
</protein>
<dbReference type="GO" id="GO:0016989">
    <property type="term" value="F:sigma factor antagonist activity"/>
    <property type="evidence" value="ECO:0007669"/>
    <property type="project" value="TreeGrafter"/>
</dbReference>
<dbReference type="Proteomes" id="UP000076848">
    <property type="component" value="Unassembled WGS sequence"/>
</dbReference>
<dbReference type="RefSeq" id="WP_066126057.1">
    <property type="nucleotide sequence ID" value="NZ_FKIF01000003.1"/>
</dbReference>
<dbReference type="Pfam" id="PF04773">
    <property type="entry name" value="FecR"/>
    <property type="match status" value="1"/>
</dbReference>
<dbReference type="Gene3D" id="2.60.120.1440">
    <property type="match status" value="1"/>
</dbReference>
<evidence type="ECO:0000313" key="5">
    <source>
        <dbReference type="EMBL" id="SAI68111.1"/>
    </source>
</evidence>
<dbReference type="InterPro" id="IPR006860">
    <property type="entry name" value="FecR"/>
</dbReference>
<dbReference type="EMBL" id="FKIF01000003">
    <property type="protein sequence ID" value="SAI68111.1"/>
    <property type="molecule type" value="Genomic_DNA"/>
</dbReference>
<dbReference type="InterPro" id="IPR032623">
    <property type="entry name" value="FecR_N"/>
</dbReference>
<evidence type="ECO:0000259" key="3">
    <source>
        <dbReference type="Pfam" id="PF04773"/>
    </source>
</evidence>
<proteinExistence type="predicted"/>
<dbReference type="Pfam" id="PF16220">
    <property type="entry name" value="DUF4880"/>
    <property type="match status" value="1"/>
</dbReference>
<dbReference type="PANTHER" id="PTHR30273">
    <property type="entry name" value="PERIPLASMIC SIGNAL SENSOR AND SIGMA FACTOR ACTIVATOR FECR-RELATED"/>
    <property type="match status" value="1"/>
</dbReference>
<keyword evidence="2" id="KW-0472">Membrane</keyword>
<evidence type="ECO:0000313" key="6">
    <source>
        <dbReference type="Proteomes" id="UP000076848"/>
    </source>
</evidence>
<dbReference type="STRING" id="288768.SAMEA3906486_01842"/>
<feature type="region of interest" description="Disordered" evidence="1">
    <location>
        <begin position="219"/>
        <end position="253"/>
    </location>
</feature>
<feature type="transmembrane region" description="Helical" evidence="2">
    <location>
        <begin position="101"/>
        <end position="119"/>
    </location>
</feature>
<sequence>MTGALGSRALSPADRLAEQAAHWIVLLTDDDAAERERARREFEDWKRSDPRHAAAAADMEALVGRMMDLRGSASGNTRPARAALDAALAHTGRRRRRTRRLGAALAVALALGTVGWAVLTSAPFASLTADMRTSGDQWQAHTLPDGSRITLNGNSAVNLHYDGQRREIELLRGDILVEVAKDAQRPFYVDTTHGRIRALGTRFVVEREADATRLSMIESSTAVQSAAQRDAARRDAAQRDAHEESTRVDAGQQVSISATSVGPVRPVDAGALEQAWNKHQLVVDDQPLDRVLDELSRHSRAFIRYDRQQIAHIRISAVLPRDDNARALALLQASFPALRVRTYTPYLVMVDVPAAQGR</sequence>
<name>A0A157SCY4_9BORD</name>
<dbReference type="PANTHER" id="PTHR30273:SF2">
    <property type="entry name" value="PROTEIN FECR"/>
    <property type="match status" value="1"/>
</dbReference>
<keyword evidence="2" id="KW-1133">Transmembrane helix</keyword>
<feature type="domain" description="FecR protein" evidence="3">
    <location>
        <begin position="130"/>
        <end position="218"/>
    </location>
</feature>
<organism evidence="5 6">
    <name type="scientific">Bordetella ansorpii</name>
    <dbReference type="NCBI Taxonomy" id="288768"/>
    <lineage>
        <taxon>Bacteria</taxon>
        <taxon>Pseudomonadati</taxon>
        <taxon>Pseudomonadota</taxon>
        <taxon>Betaproteobacteria</taxon>
        <taxon>Burkholderiales</taxon>
        <taxon>Alcaligenaceae</taxon>
        <taxon>Bordetella</taxon>
    </lineage>
</organism>
<dbReference type="InterPro" id="IPR012373">
    <property type="entry name" value="Ferrdict_sens_TM"/>
</dbReference>